<evidence type="ECO:0000256" key="4">
    <source>
        <dbReference type="ARBA" id="ARBA00023136"/>
    </source>
</evidence>
<dbReference type="PROSITE" id="PS51012">
    <property type="entry name" value="ABC_TM2"/>
    <property type="match status" value="1"/>
</dbReference>
<comment type="subcellular location">
    <subcellularLocation>
        <location evidence="6">Cell membrane</location>
        <topology evidence="6">Multi-pass membrane protein</topology>
    </subcellularLocation>
    <subcellularLocation>
        <location evidence="1">Membrane</location>
        <topology evidence="1">Multi-pass membrane protein</topology>
    </subcellularLocation>
</comment>
<dbReference type="InterPro" id="IPR000412">
    <property type="entry name" value="ABC_2_transport"/>
</dbReference>
<keyword evidence="2 6" id="KW-0812">Transmembrane</keyword>
<feature type="transmembrane region" description="Helical" evidence="6">
    <location>
        <begin position="96"/>
        <end position="120"/>
    </location>
</feature>
<dbReference type="Pfam" id="PF01061">
    <property type="entry name" value="ABC2_membrane"/>
    <property type="match status" value="1"/>
</dbReference>
<gene>
    <name evidence="8" type="ORF">Vau01_035640</name>
</gene>
<feature type="transmembrane region" description="Helical" evidence="6">
    <location>
        <begin position="220"/>
        <end position="242"/>
    </location>
</feature>
<organism evidence="8 9">
    <name type="scientific">Virgisporangium aurantiacum</name>
    <dbReference type="NCBI Taxonomy" id="175570"/>
    <lineage>
        <taxon>Bacteria</taxon>
        <taxon>Bacillati</taxon>
        <taxon>Actinomycetota</taxon>
        <taxon>Actinomycetes</taxon>
        <taxon>Micromonosporales</taxon>
        <taxon>Micromonosporaceae</taxon>
        <taxon>Virgisporangium</taxon>
    </lineage>
</organism>
<comment type="caution">
    <text evidence="8">The sequence shown here is derived from an EMBL/GenBank/DDBJ whole genome shotgun (WGS) entry which is preliminary data.</text>
</comment>
<dbReference type="AlphaFoldDB" id="A0A8J3Z704"/>
<keyword evidence="5" id="KW-0046">Antibiotic resistance</keyword>
<keyword evidence="4 6" id="KW-0472">Membrane</keyword>
<feature type="transmembrane region" description="Helical" evidence="6">
    <location>
        <begin position="132"/>
        <end position="153"/>
    </location>
</feature>
<evidence type="ECO:0000259" key="7">
    <source>
        <dbReference type="PROSITE" id="PS51012"/>
    </source>
</evidence>
<dbReference type="GO" id="GO:0140359">
    <property type="term" value="F:ABC-type transporter activity"/>
    <property type="evidence" value="ECO:0007669"/>
    <property type="project" value="InterPro"/>
</dbReference>
<name>A0A8J3Z704_9ACTN</name>
<proteinExistence type="inferred from homology"/>
<dbReference type="PIRSF" id="PIRSF006648">
    <property type="entry name" value="DrrB"/>
    <property type="match status" value="1"/>
</dbReference>
<evidence type="ECO:0000256" key="5">
    <source>
        <dbReference type="ARBA" id="ARBA00023251"/>
    </source>
</evidence>
<feature type="transmembrane region" description="Helical" evidence="6">
    <location>
        <begin position="52"/>
        <end position="75"/>
    </location>
</feature>
<dbReference type="InterPro" id="IPR047817">
    <property type="entry name" value="ABC2_TM_bact-type"/>
</dbReference>
<reference evidence="8" key="1">
    <citation type="submission" date="2021-01" db="EMBL/GenBank/DDBJ databases">
        <title>Whole genome shotgun sequence of Virgisporangium aurantiacum NBRC 16421.</title>
        <authorList>
            <person name="Komaki H."/>
            <person name="Tamura T."/>
        </authorList>
    </citation>
    <scope>NUCLEOTIDE SEQUENCE</scope>
    <source>
        <strain evidence="8">NBRC 16421</strain>
    </source>
</reference>
<evidence type="ECO:0000256" key="3">
    <source>
        <dbReference type="ARBA" id="ARBA00022989"/>
    </source>
</evidence>
<sequence length="248" mass="26319">MNAYVALSGAVARSHVRDRITLFFTFLFPLIFLMVFGVLFDDLPDGREAIGFLAPGVLCWAVANGAVFGVAYTLVQWRESGVLRLLRMTPTSVLTVLSSRFVVAVGVALAQTVFFVGIAVLPPLGLRLGSQAVFALPVVLCGVMAFFAIGMVIGSHGTSSEAIAAIANFLLVPMAFLSGTFYPLDQAPGWLQGVAKVLPLHYMIEGTSGVLTGTDGPQSTVLPCLALLGFTLLMVGFAAKLFRWSKDA</sequence>
<comment type="similarity">
    <text evidence="6">Belongs to the ABC-2 integral membrane protein family.</text>
</comment>
<dbReference type="InterPro" id="IPR051784">
    <property type="entry name" value="Nod_factor_ABC_transporter"/>
</dbReference>
<accession>A0A8J3Z704</accession>
<evidence type="ECO:0000256" key="6">
    <source>
        <dbReference type="RuleBase" id="RU361157"/>
    </source>
</evidence>
<feature type="transmembrane region" description="Helical" evidence="6">
    <location>
        <begin position="20"/>
        <end position="40"/>
    </location>
</feature>
<dbReference type="PANTHER" id="PTHR43229">
    <property type="entry name" value="NODULATION PROTEIN J"/>
    <property type="match status" value="1"/>
</dbReference>
<keyword evidence="6" id="KW-0813">Transport</keyword>
<evidence type="ECO:0000256" key="2">
    <source>
        <dbReference type="ARBA" id="ARBA00022692"/>
    </source>
</evidence>
<dbReference type="Proteomes" id="UP000612585">
    <property type="component" value="Unassembled WGS sequence"/>
</dbReference>
<keyword evidence="3 6" id="KW-1133">Transmembrane helix</keyword>
<keyword evidence="9" id="KW-1185">Reference proteome</keyword>
<feature type="transmembrane region" description="Helical" evidence="6">
    <location>
        <begin position="165"/>
        <end position="184"/>
    </location>
</feature>
<dbReference type="GO" id="GO:0043190">
    <property type="term" value="C:ATP-binding cassette (ABC) transporter complex"/>
    <property type="evidence" value="ECO:0007669"/>
    <property type="project" value="InterPro"/>
</dbReference>
<keyword evidence="6" id="KW-1003">Cell membrane</keyword>
<dbReference type="GO" id="GO:0046677">
    <property type="term" value="P:response to antibiotic"/>
    <property type="evidence" value="ECO:0007669"/>
    <property type="project" value="UniProtKB-KW"/>
</dbReference>
<protein>
    <recommendedName>
        <fullName evidence="6">Transport permease protein</fullName>
    </recommendedName>
</protein>
<evidence type="ECO:0000313" key="9">
    <source>
        <dbReference type="Proteomes" id="UP000612585"/>
    </source>
</evidence>
<dbReference type="RefSeq" id="WP_203993723.1">
    <property type="nucleotide sequence ID" value="NZ_BOPG01000023.1"/>
</dbReference>
<evidence type="ECO:0000313" key="8">
    <source>
        <dbReference type="EMBL" id="GIJ56048.1"/>
    </source>
</evidence>
<evidence type="ECO:0000256" key="1">
    <source>
        <dbReference type="ARBA" id="ARBA00004141"/>
    </source>
</evidence>
<dbReference type="PRINTS" id="PR00164">
    <property type="entry name" value="ABC2TRNSPORT"/>
</dbReference>
<dbReference type="InterPro" id="IPR013525">
    <property type="entry name" value="ABC2_TM"/>
</dbReference>
<dbReference type="EMBL" id="BOPG01000023">
    <property type="protein sequence ID" value="GIJ56048.1"/>
    <property type="molecule type" value="Genomic_DNA"/>
</dbReference>
<feature type="domain" description="ABC transmembrane type-2" evidence="7">
    <location>
        <begin position="20"/>
        <end position="245"/>
    </location>
</feature>
<dbReference type="PANTHER" id="PTHR43229:SF3">
    <property type="entry name" value="ABC-TYPE MULTIDRUG TRANSPORT SYSTEM, PERMEASE COMPONENT"/>
    <property type="match status" value="1"/>
</dbReference>